<protein>
    <recommendedName>
        <fullName evidence="9">Ethanolaminephosphotransferase</fullName>
    </recommendedName>
</protein>
<feature type="transmembrane region" description="Helical" evidence="6">
    <location>
        <begin position="299"/>
        <end position="320"/>
    </location>
</feature>
<evidence type="ECO:0000256" key="3">
    <source>
        <dbReference type="ARBA" id="ARBA00022679"/>
    </source>
</evidence>
<dbReference type="PANTHER" id="PTHR10414">
    <property type="entry name" value="ETHANOLAMINEPHOSPHOTRANSFERASE"/>
    <property type="match status" value="1"/>
</dbReference>
<dbReference type="InterPro" id="IPR000462">
    <property type="entry name" value="CDP-OH_P_trans"/>
</dbReference>
<dbReference type="PROSITE" id="PS00379">
    <property type="entry name" value="CDP_ALCOHOL_P_TRANSF"/>
    <property type="match status" value="1"/>
</dbReference>
<comment type="subcellular location">
    <subcellularLocation>
        <location evidence="1">Membrane</location>
    </subcellularLocation>
</comment>
<dbReference type="Pfam" id="PF01066">
    <property type="entry name" value="CDP-OH_P_transf"/>
    <property type="match status" value="1"/>
</dbReference>
<keyword evidence="6" id="KW-1133">Transmembrane helix</keyword>
<keyword evidence="3 5" id="KW-0808">Transferase</keyword>
<evidence type="ECO:0000313" key="7">
    <source>
        <dbReference type="EMBL" id="CAF9931607.1"/>
    </source>
</evidence>
<keyword evidence="6" id="KW-0812">Transmembrane</keyword>
<dbReference type="AlphaFoldDB" id="A0A8H3FZ19"/>
<name>A0A8H3FZ19_9LECA</name>
<evidence type="ECO:0000256" key="2">
    <source>
        <dbReference type="ARBA" id="ARBA00010441"/>
    </source>
</evidence>
<dbReference type="Gene3D" id="1.20.120.1760">
    <property type="match status" value="1"/>
</dbReference>
<dbReference type="GO" id="GO:0016020">
    <property type="term" value="C:membrane"/>
    <property type="evidence" value="ECO:0007669"/>
    <property type="project" value="UniProtKB-SubCell"/>
</dbReference>
<keyword evidence="4 6" id="KW-0472">Membrane</keyword>
<feature type="transmembrane region" description="Helical" evidence="6">
    <location>
        <begin position="265"/>
        <end position="287"/>
    </location>
</feature>
<organism evidence="7 8">
    <name type="scientific">Gomphillus americanus</name>
    <dbReference type="NCBI Taxonomy" id="1940652"/>
    <lineage>
        <taxon>Eukaryota</taxon>
        <taxon>Fungi</taxon>
        <taxon>Dikarya</taxon>
        <taxon>Ascomycota</taxon>
        <taxon>Pezizomycotina</taxon>
        <taxon>Lecanoromycetes</taxon>
        <taxon>OSLEUM clade</taxon>
        <taxon>Ostropomycetidae</taxon>
        <taxon>Ostropales</taxon>
        <taxon>Graphidaceae</taxon>
        <taxon>Gomphilloideae</taxon>
        <taxon>Gomphillus</taxon>
    </lineage>
</organism>
<comment type="caution">
    <text evidence="7">The sequence shown here is derived from an EMBL/GenBank/DDBJ whole genome shotgun (WGS) entry which is preliminary data.</text>
</comment>
<evidence type="ECO:0000256" key="4">
    <source>
        <dbReference type="ARBA" id="ARBA00023136"/>
    </source>
</evidence>
<dbReference type="GO" id="GO:0016780">
    <property type="term" value="F:phosphotransferase activity, for other substituted phosphate groups"/>
    <property type="evidence" value="ECO:0007669"/>
    <property type="project" value="InterPro"/>
</dbReference>
<keyword evidence="8" id="KW-1185">Reference proteome</keyword>
<evidence type="ECO:0000256" key="5">
    <source>
        <dbReference type="RuleBase" id="RU003750"/>
    </source>
</evidence>
<evidence type="ECO:0000256" key="1">
    <source>
        <dbReference type="ARBA" id="ARBA00004370"/>
    </source>
</evidence>
<accession>A0A8H3FZ19</accession>
<reference evidence="7" key="1">
    <citation type="submission" date="2021-03" db="EMBL/GenBank/DDBJ databases">
        <authorList>
            <person name="Tagirdzhanova G."/>
        </authorList>
    </citation>
    <scope>NUCLEOTIDE SEQUENCE</scope>
</reference>
<dbReference type="GO" id="GO:0008654">
    <property type="term" value="P:phospholipid biosynthetic process"/>
    <property type="evidence" value="ECO:0007669"/>
    <property type="project" value="InterPro"/>
</dbReference>
<feature type="transmembrane region" description="Helical" evidence="6">
    <location>
        <begin position="171"/>
        <end position="193"/>
    </location>
</feature>
<dbReference type="EMBL" id="CAJPDQ010000039">
    <property type="protein sequence ID" value="CAF9931607.1"/>
    <property type="molecule type" value="Genomic_DNA"/>
</dbReference>
<evidence type="ECO:0000256" key="6">
    <source>
        <dbReference type="SAM" id="Phobius"/>
    </source>
</evidence>
<dbReference type="Proteomes" id="UP000664169">
    <property type="component" value="Unassembled WGS sequence"/>
</dbReference>
<feature type="transmembrane region" description="Helical" evidence="6">
    <location>
        <begin position="205"/>
        <end position="225"/>
    </location>
</feature>
<gene>
    <name evidence="7" type="ORF">GOMPHAMPRED_005979</name>
</gene>
<dbReference type="PIRSF" id="PIRSF015665">
    <property type="entry name" value="CHOPT"/>
    <property type="match status" value="1"/>
</dbReference>
<dbReference type="OrthoDB" id="196717at2759"/>
<dbReference type="InterPro" id="IPR048254">
    <property type="entry name" value="CDP_ALCOHOL_P_TRANSF_CS"/>
</dbReference>
<dbReference type="InterPro" id="IPR043130">
    <property type="entry name" value="CDP-OH_PTrfase_TM_dom"/>
</dbReference>
<feature type="transmembrane region" description="Helical" evidence="6">
    <location>
        <begin position="27"/>
        <end position="46"/>
    </location>
</feature>
<sequence length="352" mass="39143">MVTLIGFSFVLANVGVLEVFVPDLVGPAPSWVYFSFAFGLWMYSTMDNIDGKQARRLNQSSGLGELFDHGIDSLNCTLASLLETACIALGHTSKGAFTAMVPCLPMFFSTWETYHTHTLYLGYFNGPTEGLTLACLFMAISGFFGPQVWHQPLADHFGYRDIIGDVAPLDLWLPMIYVTFFAAHLPACVINVVKARRKNGLPIMPVFLEWTPMIVYSLACAGWLGSPYTHILKDQRLVLFCLTQSLVFGRMTTKIILAHLTRQPFPYWTIMLVPLVVGAAAINLPFFGYPAVTAATELWYLRAYFVFALVVYSRWAVLVISSICDYLEINCLTITPPKIKAVGNGTTTKKTI</sequence>
<dbReference type="PANTHER" id="PTHR10414:SF77">
    <property type="entry name" value="CDP-ALCOHOL PHOSPHATIDYLTRANSFERASE FAMILY PROTEIN"/>
    <property type="match status" value="1"/>
</dbReference>
<evidence type="ECO:0008006" key="9">
    <source>
        <dbReference type="Google" id="ProtNLM"/>
    </source>
</evidence>
<evidence type="ECO:0000313" key="8">
    <source>
        <dbReference type="Proteomes" id="UP000664169"/>
    </source>
</evidence>
<dbReference type="InterPro" id="IPR014472">
    <property type="entry name" value="CHOPT"/>
</dbReference>
<comment type="similarity">
    <text evidence="2 5">Belongs to the CDP-alcohol phosphatidyltransferase class-I family.</text>
</comment>
<proteinExistence type="inferred from homology"/>